<keyword evidence="7" id="KW-0067">ATP-binding</keyword>
<protein>
    <recommendedName>
        <fullName evidence="2">histidine kinase</fullName>
        <ecNumber evidence="2">2.7.13.3</ecNumber>
    </recommendedName>
</protein>
<dbReference type="Proteomes" id="UP000655287">
    <property type="component" value="Unassembled WGS sequence"/>
</dbReference>
<name>A0A919V4F2_9ACTN</name>
<dbReference type="InterPro" id="IPR036890">
    <property type="entry name" value="HATPase_C_sf"/>
</dbReference>
<evidence type="ECO:0000256" key="5">
    <source>
        <dbReference type="ARBA" id="ARBA00022741"/>
    </source>
</evidence>
<dbReference type="GO" id="GO:0000155">
    <property type="term" value="F:phosphorelay sensor kinase activity"/>
    <property type="evidence" value="ECO:0007669"/>
    <property type="project" value="InterPro"/>
</dbReference>
<evidence type="ECO:0000256" key="9">
    <source>
        <dbReference type="SAM" id="Phobius"/>
    </source>
</evidence>
<feature type="domain" description="Histidine kinase" evidence="10">
    <location>
        <begin position="318"/>
        <end position="402"/>
    </location>
</feature>
<dbReference type="InterPro" id="IPR050482">
    <property type="entry name" value="Sensor_HK_TwoCompSys"/>
</dbReference>
<keyword evidence="6" id="KW-0418">Kinase</keyword>
<dbReference type="PROSITE" id="PS50109">
    <property type="entry name" value="HIS_KIN"/>
    <property type="match status" value="1"/>
</dbReference>
<evidence type="ECO:0000313" key="12">
    <source>
        <dbReference type="Proteomes" id="UP000655287"/>
    </source>
</evidence>
<dbReference type="Gene3D" id="3.30.565.10">
    <property type="entry name" value="Histidine kinase-like ATPase, C-terminal domain"/>
    <property type="match status" value="1"/>
</dbReference>
<dbReference type="GO" id="GO:0005524">
    <property type="term" value="F:ATP binding"/>
    <property type="evidence" value="ECO:0007669"/>
    <property type="project" value="UniProtKB-KW"/>
</dbReference>
<feature type="transmembrane region" description="Helical" evidence="9">
    <location>
        <begin position="53"/>
        <end position="69"/>
    </location>
</feature>
<feature type="transmembrane region" description="Helical" evidence="9">
    <location>
        <begin position="141"/>
        <end position="160"/>
    </location>
</feature>
<keyword evidence="9" id="KW-0812">Transmembrane</keyword>
<keyword evidence="9" id="KW-1133">Transmembrane helix</keyword>
<accession>A0A919V4F2</accession>
<dbReference type="InterPro" id="IPR055558">
    <property type="entry name" value="DUF7134"/>
</dbReference>
<dbReference type="EMBL" id="BOOU01000088">
    <property type="protein sequence ID" value="GII81118.1"/>
    <property type="molecule type" value="Genomic_DNA"/>
</dbReference>
<dbReference type="AlphaFoldDB" id="A0A919V4F2"/>
<sequence>MRAKMLSSLRRVAAMNPFLTDLIFSVLITGVSVVFGLVLSADGPVSGYARHPWEATGAGLTLVAGLALTWRRRAPLTVLIVTCVAEVIFHLLGYDARLNEVPPLLALYTVAGRRPPAVSLPGALAVAAAWWHAAFLGPADFTWANVFQSGLIVAVAWVFGNQTRMLRERNAQLARLTERLRRDQEDRARRAVTEERVRIARELHDVVAHHMSVIVIQAGLAQYVFASDPPTARGALATIAGTGSEVMAEMRRLLTVLRIDTGDADNPEEGDGGYDPAPGLDRLGQLVDRVRSAGVPVELSVTGVPRPLPPGIDLCAYRVLQECLTNVLKHAGPATARVFLHYGAALEIRVSDDGRGAPAVPTEDGHGLIGMRERVRLYKGTVKAGSQPSGGFEVVVTLPLAPSGGPNQ</sequence>
<keyword evidence="4" id="KW-0808">Transferase</keyword>
<evidence type="ECO:0000256" key="1">
    <source>
        <dbReference type="ARBA" id="ARBA00000085"/>
    </source>
</evidence>
<dbReference type="SUPFAM" id="SSF55874">
    <property type="entry name" value="ATPase domain of HSP90 chaperone/DNA topoisomerase II/histidine kinase"/>
    <property type="match status" value="1"/>
</dbReference>
<organism evidence="11 12">
    <name type="scientific">Sphaerisporangium rufum</name>
    <dbReference type="NCBI Taxonomy" id="1381558"/>
    <lineage>
        <taxon>Bacteria</taxon>
        <taxon>Bacillati</taxon>
        <taxon>Actinomycetota</taxon>
        <taxon>Actinomycetes</taxon>
        <taxon>Streptosporangiales</taxon>
        <taxon>Streptosporangiaceae</taxon>
        <taxon>Sphaerisporangium</taxon>
    </lineage>
</organism>
<keyword evidence="12" id="KW-1185">Reference proteome</keyword>
<proteinExistence type="predicted"/>
<dbReference type="SMART" id="SM00387">
    <property type="entry name" value="HATPase_c"/>
    <property type="match status" value="1"/>
</dbReference>
<reference evidence="11" key="1">
    <citation type="submission" date="2021-01" db="EMBL/GenBank/DDBJ databases">
        <title>Whole genome shotgun sequence of Sphaerisporangium rufum NBRC 109079.</title>
        <authorList>
            <person name="Komaki H."/>
            <person name="Tamura T."/>
        </authorList>
    </citation>
    <scope>NUCLEOTIDE SEQUENCE</scope>
    <source>
        <strain evidence="11">NBRC 109079</strain>
    </source>
</reference>
<dbReference type="GO" id="GO:0016020">
    <property type="term" value="C:membrane"/>
    <property type="evidence" value="ECO:0007669"/>
    <property type="project" value="InterPro"/>
</dbReference>
<evidence type="ECO:0000313" key="11">
    <source>
        <dbReference type="EMBL" id="GII81118.1"/>
    </source>
</evidence>
<evidence type="ECO:0000256" key="7">
    <source>
        <dbReference type="ARBA" id="ARBA00022840"/>
    </source>
</evidence>
<dbReference type="EC" id="2.7.13.3" evidence="2"/>
<dbReference type="Pfam" id="PF02518">
    <property type="entry name" value="HATPase_c"/>
    <property type="match status" value="1"/>
</dbReference>
<dbReference type="InterPro" id="IPR005467">
    <property type="entry name" value="His_kinase_dom"/>
</dbReference>
<dbReference type="Pfam" id="PF07730">
    <property type="entry name" value="HisKA_3"/>
    <property type="match status" value="1"/>
</dbReference>
<gene>
    <name evidence="11" type="ORF">Sru01_61000</name>
</gene>
<comment type="catalytic activity">
    <reaction evidence="1">
        <text>ATP + protein L-histidine = ADP + protein N-phospho-L-histidine.</text>
        <dbReference type="EC" id="2.7.13.3"/>
    </reaction>
</comment>
<keyword evidence="5" id="KW-0547">Nucleotide-binding</keyword>
<evidence type="ECO:0000256" key="2">
    <source>
        <dbReference type="ARBA" id="ARBA00012438"/>
    </source>
</evidence>
<dbReference type="Pfam" id="PF23539">
    <property type="entry name" value="DUF7134"/>
    <property type="match status" value="1"/>
</dbReference>
<dbReference type="RefSeq" id="WP_203992904.1">
    <property type="nucleotide sequence ID" value="NZ_BOOU01000088.1"/>
</dbReference>
<dbReference type="PANTHER" id="PTHR24421">
    <property type="entry name" value="NITRATE/NITRITE SENSOR PROTEIN NARX-RELATED"/>
    <property type="match status" value="1"/>
</dbReference>
<dbReference type="InterPro" id="IPR003594">
    <property type="entry name" value="HATPase_dom"/>
</dbReference>
<dbReference type="GO" id="GO:0046983">
    <property type="term" value="F:protein dimerization activity"/>
    <property type="evidence" value="ECO:0007669"/>
    <property type="project" value="InterPro"/>
</dbReference>
<evidence type="ECO:0000256" key="6">
    <source>
        <dbReference type="ARBA" id="ARBA00022777"/>
    </source>
</evidence>
<evidence type="ECO:0000256" key="4">
    <source>
        <dbReference type="ARBA" id="ARBA00022679"/>
    </source>
</evidence>
<dbReference type="CDD" id="cd16917">
    <property type="entry name" value="HATPase_UhpB-NarQ-NarX-like"/>
    <property type="match status" value="1"/>
</dbReference>
<evidence type="ECO:0000259" key="10">
    <source>
        <dbReference type="PROSITE" id="PS50109"/>
    </source>
</evidence>
<dbReference type="InterPro" id="IPR011712">
    <property type="entry name" value="Sig_transdc_His_kin_sub3_dim/P"/>
</dbReference>
<keyword evidence="3" id="KW-0597">Phosphoprotein</keyword>
<evidence type="ECO:0000256" key="8">
    <source>
        <dbReference type="ARBA" id="ARBA00023012"/>
    </source>
</evidence>
<feature type="transmembrane region" description="Helical" evidence="9">
    <location>
        <begin position="21"/>
        <end position="41"/>
    </location>
</feature>
<evidence type="ECO:0000256" key="3">
    <source>
        <dbReference type="ARBA" id="ARBA00022553"/>
    </source>
</evidence>
<dbReference type="Gene3D" id="1.20.5.1930">
    <property type="match status" value="1"/>
</dbReference>
<dbReference type="PANTHER" id="PTHR24421:SF10">
    <property type="entry name" value="NITRATE_NITRITE SENSOR PROTEIN NARQ"/>
    <property type="match status" value="1"/>
</dbReference>
<feature type="transmembrane region" description="Helical" evidence="9">
    <location>
        <begin position="76"/>
        <end position="94"/>
    </location>
</feature>
<keyword evidence="9" id="KW-0472">Membrane</keyword>
<keyword evidence="8" id="KW-0902">Two-component regulatory system</keyword>
<comment type="caution">
    <text evidence="11">The sequence shown here is derived from an EMBL/GenBank/DDBJ whole genome shotgun (WGS) entry which is preliminary data.</text>
</comment>